<feature type="region of interest" description="Disordered" evidence="12">
    <location>
        <begin position="1265"/>
        <end position="1329"/>
    </location>
</feature>
<feature type="compositionally biased region" description="Polar residues" evidence="12">
    <location>
        <begin position="571"/>
        <end position="582"/>
    </location>
</feature>
<evidence type="ECO:0000256" key="6">
    <source>
        <dbReference type="ARBA" id="ARBA00022806"/>
    </source>
</evidence>
<dbReference type="Pfam" id="PF01825">
    <property type="entry name" value="GPS"/>
    <property type="match status" value="1"/>
</dbReference>
<keyword evidence="9 13" id="KW-0472">Membrane</keyword>
<dbReference type="InterPro" id="IPR000203">
    <property type="entry name" value="GPS"/>
</dbReference>
<dbReference type="PANTHER" id="PTHR47963:SF8">
    <property type="entry name" value="ATP-DEPENDENT RNA HELICASE DEAD"/>
    <property type="match status" value="1"/>
</dbReference>
<dbReference type="InterPro" id="IPR011545">
    <property type="entry name" value="DEAD/DEAH_box_helicase_dom"/>
</dbReference>
<feature type="domain" description="GAIN-B" evidence="15">
    <location>
        <begin position="712"/>
        <end position="872"/>
    </location>
</feature>
<feature type="transmembrane region" description="Helical" evidence="13">
    <location>
        <begin position="904"/>
        <end position="926"/>
    </location>
</feature>
<dbReference type="PROSITE" id="PS50221">
    <property type="entry name" value="GAIN_B"/>
    <property type="match status" value="1"/>
</dbReference>
<dbReference type="SUPFAM" id="SSF52540">
    <property type="entry name" value="P-loop containing nucleoside triphosphate hydrolases"/>
    <property type="match status" value="2"/>
</dbReference>
<feature type="signal peptide" evidence="14">
    <location>
        <begin position="1"/>
        <end position="17"/>
    </location>
</feature>
<keyword evidence="20" id="KW-1185">Reference proteome</keyword>
<feature type="compositionally biased region" description="Low complexity" evidence="12">
    <location>
        <begin position="1265"/>
        <end position="1296"/>
    </location>
</feature>
<evidence type="ECO:0000313" key="19">
    <source>
        <dbReference type="EMBL" id="KAG8464877.1"/>
    </source>
</evidence>
<dbReference type="PANTHER" id="PTHR47963">
    <property type="entry name" value="DEAD-BOX ATP-DEPENDENT RNA HELICASE 47, MITOCHONDRIAL"/>
    <property type="match status" value="1"/>
</dbReference>
<feature type="transmembrane region" description="Helical" evidence="13">
    <location>
        <begin position="983"/>
        <end position="1001"/>
    </location>
</feature>
<feature type="compositionally biased region" description="Basic and acidic residues" evidence="12">
    <location>
        <begin position="602"/>
        <end position="616"/>
    </location>
</feature>
<dbReference type="InterPro" id="IPR014001">
    <property type="entry name" value="Helicase_ATP-bd"/>
</dbReference>
<evidence type="ECO:0000256" key="7">
    <source>
        <dbReference type="ARBA" id="ARBA00022840"/>
    </source>
</evidence>
<dbReference type="SMART" id="SM00487">
    <property type="entry name" value="DEXDc"/>
    <property type="match status" value="1"/>
</dbReference>
<feature type="region of interest" description="Disordered" evidence="12">
    <location>
        <begin position="1138"/>
        <end position="1173"/>
    </location>
</feature>
<feature type="compositionally biased region" description="Low complexity" evidence="12">
    <location>
        <begin position="1304"/>
        <end position="1315"/>
    </location>
</feature>
<evidence type="ECO:0000256" key="9">
    <source>
        <dbReference type="ARBA" id="ARBA00023136"/>
    </source>
</evidence>
<evidence type="ECO:0000256" key="2">
    <source>
        <dbReference type="ARBA" id="ARBA00012552"/>
    </source>
</evidence>
<keyword evidence="5" id="KW-0378">Hydrolase</keyword>
<feature type="compositionally biased region" description="Gly residues" evidence="12">
    <location>
        <begin position="1215"/>
        <end position="1224"/>
    </location>
</feature>
<dbReference type="InterPro" id="IPR057244">
    <property type="entry name" value="GAIN_B"/>
</dbReference>
<feature type="short sequence motif" description="Q motif" evidence="11">
    <location>
        <begin position="66"/>
        <end position="94"/>
    </location>
</feature>
<feature type="transmembrane region" description="Helical" evidence="13">
    <location>
        <begin position="1531"/>
        <end position="1556"/>
    </location>
</feature>
<dbReference type="PROSITE" id="PS51195">
    <property type="entry name" value="Q_MOTIF"/>
    <property type="match status" value="1"/>
</dbReference>
<dbReference type="InterPro" id="IPR050547">
    <property type="entry name" value="DEAD_box_RNA_helicases"/>
</dbReference>
<dbReference type="OrthoDB" id="10256233at2759"/>
<protein>
    <recommendedName>
        <fullName evidence="2">RNA helicase</fullName>
        <ecNumber evidence="2">3.6.4.13</ecNumber>
    </recommendedName>
</protein>
<evidence type="ECO:0000259" key="16">
    <source>
        <dbReference type="PROSITE" id="PS51192"/>
    </source>
</evidence>
<dbReference type="Pfam" id="PF00270">
    <property type="entry name" value="DEAD"/>
    <property type="match status" value="1"/>
</dbReference>
<dbReference type="GO" id="GO:0016020">
    <property type="term" value="C:membrane"/>
    <property type="evidence" value="ECO:0007669"/>
    <property type="project" value="UniProtKB-SubCell"/>
</dbReference>
<dbReference type="Pfam" id="PF00271">
    <property type="entry name" value="Helicase_C"/>
    <property type="match status" value="1"/>
</dbReference>
<keyword evidence="3 13" id="KW-0812">Transmembrane</keyword>
<feature type="transmembrane region" description="Helical" evidence="13">
    <location>
        <begin position="1007"/>
        <end position="1028"/>
    </location>
</feature>
<dbReference type="Proteomes" id="UP000751190">
    <property type="component" value="Unassembled WGS sequence"/>
</dbReference>
<keyword evidence="7" id="KW-0067">ATP-binding</keyword>
<evidence type="ECO:0000256" key="12">
    <source>
        <dbReference type="SAM" id="MobiDB-lite"/>
    </source>
</evidence>
<dbReference type="SMART" id="SM00490">
    <property type="entry name" value="HELICc"/>
    <property type="match status" value="1"/>
</dbReference>
<dbReference type="SMART" id="SM00303">
    <property type="entry name" value="GPS"/>
    <property type="match status" value="1"/>
</dbReference>
<dbReference type="InterPro" id="IPR001650">
    <property type="entry name" value="Helicase_C-like"/>
</dbReference>
<evidence type="ECO:0000256" key="10">
    <source>
        <dbReference type="ARBA" id="ARBA00023157"/>
    </source>
</evidence>
<keyword evidence="8 13" id="KW-1133">Transmembrane helix</keyword>
<dbReference type="Gene3D" id="3.40.50.300">
    <property type="entry name" value="P-loop containing nucleotide triphosphate hydrolases"/>
    <property type="match status" value="2"/>
</dbReference>
<dbReference type="Gene3D" id="2.60.220.50">
    <property type="match status" value="1"/>
</dbReference>
<evidence type="ECO:0000259" key="15">
    <source>
        <dbReference type="PROSITE" id="PS50221"/>
    </source>
</evidence>
<name>A0A8J5XIK8_DIALT</name>
<proteinExistence type="predicted"/>
<feature type="transmembrane region" description="Helical" evidence="13">
    <location>
        <begin position="1576"/>
        <end position="1598"/>
    </location>
</feature>
<evidence type="ECO:0000256" key="13">
    <source>
        <dbReference type="SAM" id="Phobius"/>
    </source>
</evidence>
<accession>A0A8J5XIK8</accession>
<dbReference type="InterPro" id="IPR046338">
    <property type="entry name" value="GAIN_dom_sf"/>
</dbReference>
<dbReference type="GO" id="GO:0003723">
    <property type="term" value="F:RNA binding"/>
    <property type="evidence" value="ECO:0007669"/>
    <property type="project" value="TreeGrafter"/>
</dbReference>
<dbReference type="GO" id="GO:0003724">
    <property type="term" value="F:RNA helicase activity"/>
    <property type="evidence" value="ECO:0007669"/>
    <property type="project" value="UniProtKB-EC"/>
</dbReference>
<reference evidence="19" key="1">
    <citation type="submission" date="2021-05" db="EMBL/GenBank/DDBJ databases">
        <title>The genome of the haptophyte Pavlova lutheri (Diacronema luteri, Pavlovales) - a model for lipid biosynthesis in eukaryotic algae.</title>
        <authorList>
            <person name="Hulatt C.J."/>
            <person name="Posewitz M.C."/>
        </authorList>
    </citation>
    <scope>NUCLEOTIDE SEQUENCE</scope>
    <source>
        <strain evidence="19">NIVA-4/92</strain>
    </source>
</reference>
<feature type="domain" description="DEAD-box RNA helicase Q" evidence="18">
    <location>
        <begin position="66"/>
        <end position="94"/>
    </location>
</feature>
<dbReference type="InterPro" id="IPR014014">
    <property type="entry name" value="RNA_helicase_DEAD_Q_motif"/>
</dbReference>
<feature type="region of interest" description="Disordered" evidence="12">
    <location>
        <begin position="1214"/>
        <end position="1239"/>
    </location>
</feature>
<feature type="domain" description="Helicase C-terminal" evidence="17">
    <location>
        <begin position="410"/>
        <end position="576"/>
    </location>
</feature>
<gene>
    <name evidence="19" type="ORF">KFE25_010245</name>
</gene>
<dbReference type="EC" id="3.6.4.13" evidence="2"/>
<evidence type="ECO:0000256" key="4">
    <source>
        <dbReference type="ARBA" id="ARBA00022741"/>
    </source>
</evidence>
<feature type="domain" description="Helicase ATP-binding" evidence="16">
    <location>
        <begin position="97"/>
        <end position="347"/>
    </location>
</feature>
<feature type="chain" id="PRO_5035302167" description="RNA helicase" evidence="14">
    <location>
        <begin position="18"/>
        <end position="1623"/>
    </location>
</feature>
<keyword evidence="4" id="KW-0547">Nucleotide-binding</keyword>
<evidence type="ECO:0000259" key="18">
    <source>
        <dbReference type="PROSITE" id="PS51195"/>
    </source>
</evidence>
<feature type="compositionally biased region" description="Low complexity" evidence="12">
    <location>
        <begin position="1063"/>
        <end position="1074"/>
    </location>
</feature>
<comment type="caution">
    <text evidence="19">The sequence shown here is derived from an EMBL/GenBank/DDBJ whole genome shotgun (WGS) entry which is preliminary data.</text>
</comment>
<evidence type="ECO:0000256" key="3">
    <source>
        <dbReference type="ARBA" id="ARBA00022692"/>
    </source>
</evidence>
<comment type="subcellular location">
    <subcellularLocation>
        <location evidence="1">Membrane</location>
    </subcellularLocation>
</comment>
<dbReference type="PROSITE" id="PS51192">
    <property type="entry name" value="HELICASE_ATP_BIND_1"/>
    <property type="match status" value="1"/>
</dbReference>
<evidence type="ECO:0000259" key="17">
    <source>
        <dbReference type="PROSITE" id="PS51194"/>
    </source>
</evidence>
<organism evidence="19 20">
    <name type="scientific">Diacronema lutheri</name>
    <name type="common">Unicellular marine alga</name>
    <name type="synonym">Monochrysis lutheri</name>
    <dbReference type="NCBI Taxonomy" id="2081491"/>
    <lineage>
        <taxon>Eukaryota</taxon>
        <taxon>Haptista</taxon>
        <taxon>Haptophyta</taxon>
        <taxon>Pavlovophyceae</taxon>
        <taxon>Pavlovales</taxon>
        <taxon>Pavlovaceae</taxon>
        <taxon>Diacronema</taxon>
    </lineage>
</organism>
<dbReference type="GO" id="GO:0016787">
    <property type="term" value="F:hydrolase activity"/>
    <property type="evidence" value="ECO:0007669"/>
    <property type="project" value="UniProtKB-KW"/>
</dbReference>
<feature type="compositionally biased region" description="Low complexity" evidence="12">
    <location>
        <begin position="1164"/>
        <end position="1173"/>
    </location>
</feature>
<dbReference type="PROSITE" id="PS51194">
    <property type="entry name" value="HELICASE_CTER"/>
    <property type="match status" value="1"/>
</dbReference>
<sequence>MPAALLAALLASRSAAAARGLLGGGAARATQLHCSAVARPRGARALASAAAARMSDGAPAPPANACSFAGLPVPAAVLGALASRGISSPTPIQLAATAPLARGASALLHAPTGSGKTLAFLLPLVARLHGGCEGEGEGDEAADPGRVIVLVPGQELAVQIAAEARLLFAAYRDAADAAASGAARAGGGGERVAPLRVGLLLKPHEALSAAEAGEVATASLLVCTPNPLLSAVRSARLAPVLSLCGCVVLDEADALLQPLSKYATRADKLKRAAHPRPAALALAEFVAQHLGPLPPPSPPAAPGARRPTAAEVAGWACGAFQTVALSATVGRPLREELTRLLRAPSVHALQLLATPDPSAALDGAVGADGASPAPALSSQRRVGIPPTVSHAYCAAAYADVPDRLGAAAALLASRPAVLTLIFLLPGTSVPRAVAALGELLGADEHGGRSVRGLFDALGGDVADDQPDAARVDARHALLADLQRTAAERAGVPPPILVASEECARGLDIPHVGLVMLLQLPPDVDRYVHLAGRTGRAGASGSVVSLVDWTEKRRLASFDGQLNTRIRPLAEDSSTWLPRSQAESEGEGGVGGNTVPERAPLGMEKDKAKGGDGEGSKPDWGQARAATRGVAGRERAPEEAVRDELSAELGELVGGTALSGAGAAERVAVVSRAVSGFAGGLASTLVEGATANVVIPLGEFGALRVALARLRPGALNGSSGEEVLALSDSDKEGFGSTGAALSVSTALLADVLSRASSPVQLSVLLVSLPNFRASTPAGEGATLGTTIVGVTLLNGTAELPVNGTGSSSGVFNISIPLPTSYVGTPKCAFWDERRDSWDGAGCTALGVSGGVLCCGCEHLTDFVAVIRAFDAAASAEPGTGLGTVELNDISLRADVTADAPLQLRALGGVAVAVLVGCGVLLMLVAFAKDAQVEREPNLPRWAEWERGSFWQQVGAALLRHSTLVAWLMRAPGELETCKQRVMRLVNVLLLETAIVLLLLGTVDANPSPAQLLTAAALAIVAGYPAEWLLARLFRFANRRAQLESLHARARAAAGARAMHPRPAPHASTTAGDAEAGDAAVGDAGVAGAARALPKLAPVSDADVRASPQPSEHRLLYVRPRSALSGHARAYVRGHAEGEWMEHGSTQDAPAESARQPPQPSDRQQRAPIESARAAAAEQRPLLSLLLPIDGLLAVRTRRGELVGFYVSACDHAAGAREGGGGGSGEDGVARPTAPVDDLPAGESTRASLALDPLAAARTGAAADGAHAAGEPAVARAPPARALGPTASEPAASNSVASGPPPSSSPSPRRGARQAARAPRRSDIGDGGGEGARRSLPFELGAAAVAAVARPLTVWVSGRMCELPAADAPPAGCPPLRFVPVALVTDVPDVSAAAFWRQLGGGARAKAFFTTRLWSGAKAALYANLARDAADGAAQRARAADARAAPGSGPVDIVRAAYARSPFESGRPVQLADVRLDVAVANHELLLALRRARARTDAAAAPAALLEAYARIAEWEAADAQLWASEPRPWREVLVWLLQLAIAAALCATIALSSLSNAALADEGAWRAGVLLALAEIYAGKVLVGDPALAVGAPLFSMLARRLPLGARHMLTEVLLEPVANLLAI</sequence>
<dbReference type="EMBL" id="JAGTXO010000012">
    <property type="protein sequence ID" value="KAG8464877.1"/>
    <property type="molecule type" value="Genomic_DNA"/>
</dbReference>
<evidence type="ECO:0000313" key="20">
    <source>
        <dbReference type="Proteomes" id="UP000751190"/>
    </source>
</evidence>
<feature type="region of interest" description="Disordered" evidence="12">
    <location>
        <begin position="1052"/>
        <end position="1074"/>
    </location>
</feature>
<evidence type="ECO:0000256" key="5">
    <source>
        <dbReference type="ARBA" id="ARBA00022801"/>
    </source>
</evidence>
<feature type="region of interest" description="Disordered" evidence="12">
    <location>
        <begin position="571"/>
        <end position="637"/>
    </location>
</feature>
<dbReference type="GO" id="GO:0005524">
    <property type="term" value="F:ATP binding"/>
    <property type="evidence" value="ECO:0007669"/>
    <property type="project" value="UniProtKB-KW"/>
</dbReference>
<dbReference type="InterPro" id="IPR027417">
    <property type="entry name" value="P-loop_NTPase"/>
</dbReference>
<keyword evidence="14" id="KW-0732">Signal</keyword>
<keyword evidence="6" id="KW-0347">Helicase</keyword>
<evidence type="ECO:0000256" key="11">
    <source>
        <dbReference type="PROSITE-ProRule" id="PRU00552"/>
    </source>
</evidence>
<keyword evidence="10" id="KW-1015">Disulfide bond</keyword>
<evidence type="ECO:0000256" key="14">
    <source>
        <dbReference type="SAM" id="SignalP"/>
    </source>
</evidence>
<evidence type="ECO:0000256" key="1">
    <source>
        <dbReference type="ARBA" id="ARBA00004370"/>
    </source>
</evidence>
<evidence type="ECO:0000256" key="8">
    <source>
        <dbReference type="ARBA" id="ARBA00022989"/>
    </source>
</evidence>